<feature type="region of interest" description="Disordered" evidence="4">
    <location>
        <begin position="334"/>
        <end position="377"/>
    </location>
</feature>
<dbReference type="PROSITE" id="PS50082">
    <property type="entry name" value="WD_REPEATS_2"/>
    <property type="match status" value="4"/>
</dbReference>
<evidence type="ECO:0000313" key="6">
    <source>
        <dbReference type="Proteomes" id="UP000265703"/>
    </source>
</evidence>
<organism evidence="5 6">
    <name type="scientific">Glomus cerebriforme</name>
    <dbReference type="NCBI Taxonomy" id="658196"/>
    <lineage>
        <taxon>Eukaryota</taxon>
        <taxon>Fungi</taxon>
        <taxon>Fungi incertae sedis</taxon>
        <taxon>Mucoromycota</taxon>
        <taxon>Glomeromycotina</taxon>
        <taxon>Glomeromycetes</taxon>
        <taxon>Glomerales</taxon>
        <taxon>Glomeraceae</taxon>
        <taxon>Glomus</taxon>
    </lineage>
</organism>
<dbReference type="GO" id="GO:0005634">
    <property type="term" value="C:nucleus"/>
    <property type="evidence" value="ECO:0007669"/>
    <property type="project" value="TreeGrafter"/>
</dbReference>
<feature type="compositionally biased region" description="Acidic residues" evidence="4">
    <location>
        <begin position="361"/>
        <end position="377"/>
    </location>
</feature>
<gene>
    <name evidence="5" type="ORF">C1645_756061</name>
</gene>
<evidence type="ECO:0000256" key="4">
    <source>
        <dbReference type="SAM" id="MobiDB-lite"/>
    </source>
</evidence>
<dbReference type="GO" id="GO:1990234">
    <property type="term" value="C:transferase complex"/>
    <property type="evidence" value="ECO:0007669"/>
    <property type="project" value="UniProtKB-ARBA"/>
</dbReference>
<accession>A0A397TM83</accession>
<dbReference type="InterPro" id="IPR020472">
    <property type="entry name" value="WD40_PAC1"/>
</dbReference>
<evidence type="ECO:0000256" key="2">
    <source>
        <dbReference type="ARBA" id="ARBA00022737"/>
    </source>
</evidence>
<dbReference type="OrthoDB" id="6262491at2759"/>
<dbReference type="InterPro" id="IPR001680">
    <property type="entry name" value="WD40_rpt"/>
</dbReference>
<dbReference type="SMART" id="SM00320">
    <property type="entry name" value="WD40"/>
    <property type="match status" value="6"/>
</dbReference>
<dbReference type="PROSITE" id="PS50294">
    <property type="entry name" value="WD_REPEATS_REGION"/>
    <property type="match status" value="2"/>
</dbReference>
<feature type="repeat" description="WD" evidence="3">
    <location>
        <begin position="215"/>
        <end position="254"/>
    </location>
</feature>
<dbReference type="InterPro" id="IPR036322">
    <property type="entry name" value="WD40_repeat_dom_sf"/>
</dbReference>
<reference evidence="5 6" key="1">
    <citation type="submission" date="2018-06" db="EMBL/GenBank/DDBJ databases">
        <title>Comparative genomics reveals the genomic features of Rhizophagus irregularis, R. cerebriforme, R. diaphanum and Gigaspora rosea, and their symbiotic lifestyle signature.</title>
        <authorList>
            <person name="Morin E."/>
            <person name="San Clemente H."/>
            <person name="Chen E.C.H."/>
            <person name="De La Providencia I."/>
            <person name="Hainaut M."/>
            <person name="Kuo A."/>
            <person name="Kohler A."/>
            <person name="Murat C."/>
            <person name="Tang N."/>
            <person name="Roy S."/>
            <person name="Loubradou J."/>
            <person name="Henrissat B."/>
            <person name="Grigoriev I.V."/>
            <person name="Corradi N."/>
            <person name="Roux C."/>
            <person name="Martin F.M."/>
        </authorList>
    </citation>
    <scope>NUCLEOTIDE SEQUENCE [LARGE SCALE GENOMIC DNA]</scope>
    <source>
        <strain evidence="5 6">DAOM 227022</strain>
    </source>
</reference>
<dbReference type="PANTHER" id="PTHR22847:SF637">
    <property type="entry name" value="WD REPEAT DOMAIN 5B"/>
    <property type="match status" value="1"/>
</dbReference>
<sequence length="377" mass="41930">MIDIFFVGPQIGNSADNFFQTDSDLATQERRAAKRGNKAGDPIECTSKVLCLLLSEKAEDSEYAYIGESGFVAKKINLLTGKTVKIFKGHTGPVTCIGLWYKDGEEFLITGSWDKILIKWDTKTKESIHTFAAHTDFVKSLAVSHITSTLYSGSSDKSIRSWNLVTGEQLKTFNGHSRGIEDLAFDETETFLFSASSDGDIRKWNVKSGECLQVFKGHLTNVYALKIFDEEMWTASADKTVKRWNLETGEPDTTFTHTDFVKCLVVIGPYVITGSRDEIIRVFEIGSGKLINEFEGHFDEVACMAVRGITLYTGSLDCTIRKWSLAAKDIQATDTTTKAKNKKSSQKSVPIKTEANSSLLTEEEERELAELIGSDEE</sequence>
<dbReference type="EMBL" id="QKYT01000052">
    <property type="protein sequence ID" value="RIA95974.1"/>
    <property type="molecule type" value="Genomic_DNA"/>
</dbReference>
<dbReference type="STRING" id="658196.A0A397TM83"/>
<dbReference type="InterPro" id="IPR019775">
    <property type="entry name" value="WD40_repeat_CS"/>
</dbReference>
<dbReference type="PRINTS" id="PR00320">
    <property type="entry name" value="GPROTEINBRPT"/>
</dbReference>
<dbReference type="SUPFAM" id="SSF50978">
    <property type="entry name" value="WD40 repeat-like"/>
    <property type="match status" value="1"/>
</dbReference>
<dbReference type="CDD" id="cd00200">
    <property type="entry name" value="WD40"/>
    <property type="match status" value="1"/>
</dbReference>
<comment type="caution">
    <text evidence="5">The sequence shown here is derived from an EMBL/GenBank/DDBJ whole genome shotgun (WGS) entry which is preliminary data.</text>
</comment>
<protein>
    <submittedName>
        <fullName evidence="5">WD40-repeat-containing domain protein</fullName>
    </submittedName>
</protein>
<feature type="repeat" description="WD" evidence="3">
    <location>
        <begin position="173"/>
        <end position="214"/>
    </location>
</feature>
<dbReference type="AlphaFoldDB" id="A0A397TM83"/>
<evidence type="ECO:0000313" key="5">
    <source>
        <dbReference type="EMBL" id="RIA95974.1"/>
    </source>
</evidence>
<dbReference type="Gene3D" id="2.130.10.10">
    <property type="entry name" value="YVTN repeat-like/Quinoprotein amine dehydrogenase"/>
    <property type="match status" value="2"/>
</dbReference>
<dbReference type="PANTHER" id="PTHR22847">
    <property type="entry name" value="WD40 REPEAT PROTEIN"/>
    <property type="match status" value="1"/>
</dbReference>
<keyword evidence="1 3" id="KW-0853">WD repeat</keyword>
<dbReference type="PROSITE" id="PS00678">
    <property type="entry name" value="WD_REPEATS_1"/>
    <property type="match status" value="1"/>
</dbReference>
<feature type="repeat" description="WD" evidence="3">
    <location>
        <begin position="87"/>
        <end position="130"/>
    </location>
</feature>
<dbReference type="Proteomes" id="UP000265703">
    <property type="component" value="Unassembled WGS sequence"/>
</dbReference>
<proteinExistence type="predicted"/>
<dbReference type="InterPro" id="IPR015943">
    <property type="entry name" value="WD40/YVTN_repeat-like_dom_sf"/>
</dbReference>
<dbReference type="Pfam" id="PF00400">
    <property type="entry name" value="WD40"/>
    <property type="match status" value="5"/>
</dbReference>
<feature type="repeat" description="WD" evidence="3">
    <location>
        <begin position="131"/>
        <end position="172"/>
    </location>
</feature>
<keyword evidence="6" id="KW-1185">Reference proteome</keyword>
<keyword evidence="2" id="KW-0677">Repeat</keyword>
<evidence type="ECO:0000256" key="1">
    <source>
        <dbReference type="ARBA" id="ARBA00022574"/>
    </source>
</evidence>
<evidence type="ECO:0000256" key="3">
    <source>
        <dbReference type="PROSITE-ProRule" id="PRU00221"/>
    </source>
</evidence>
<name>A0A397TM83_9GLOM</name>